<dbReference type="EMBL" id="CP002446">
    <property type="protein sequence ID" value="ADV27093.1"/>
    <property type="molecule type" value="Genomic_DNA"/>
</dbReference>
<evidence type="ECO:0000256" key="1">
    <source>
        <dbReference type="SAM" id="SignalP"/>
    </source>
</evidence>
<accession>E6WSE4</accession>
<feature type="chain" id="PRO_5003212398" description="Secreted protein" evidence="1">
    <location>
        <begin position="20"/>
        <end position="128"/>
    </location>
</feature>
<evidence type="ECO:0000313" key="2">
    <source>
        <dbReference type="EMBL" id="ADV27093.1"/>
    </source>
</evidence>
<gene>
    <name evidence="2" type="ordered locus">Psesu_1245</name>
</gene>
<organism evidence="2 3">
    <name type="scientific">Pseudoxanthomonas suwonensis (strain 11-1)</name>
    <dbReference type="NCBI Taxonomy" id="743721"/>
    <lineage>
        <taxon>Bacteria</taxon>
        <taxon>Pseudomonadati</taxon>
        <taxon>Pseudomonadota</taxon>
        <taxon>Gammaproteobacteria</taxon>
        <taxon>Lysobacterales</taxon>
        <taxon>Lysobacteraceae</taxon>
        <taxon>Pseudoxanthomonas</taxon>
    </lineage>
</organism>
<dbReference type="KEGG" id="psu:Psesu_1245"/>
<dbReference type="STRING" id="743721.Psesu_1245"/>
<protein>
    <recommendedName>
        <fullName evidence="4">Secreted protein</fullName>
    </recommendedName>
</protein>
<feature type="signal peptide" evidence="1">
    <location>
        <begin position="1"/>
        <end position="19"/>
    </location>
</feature>
<dbReference type="RefSeq" id="WP_013534922.1">
    <property type="nucleotide sequence ID" value="NC_014924.1"/>
</dbReference>
<evidence type="ECO:0008006" key="4">
    <source>
        <dbReference type="Google" id="ProtNLM"/>
    </source>
</evidence>
<dbReference type="AlphaFoldDB" id="E6WSE4"/>
<dbReference type="Proteomes" id="UP000008632">
    <property type="component" value="Chromosome"/>
</dbReference>
<evidence type="ECO:0000313" key="3">
    <source>
        <dbReference type="Proteomes" id="UP000008632"/>
    </source>
</evidence>
<keyword evidence="1" id="KW-0732">Signal</keyword>
<keyword evidence="3" id="KW-1185">Reference proteome</keyword>
<name>E6WSE4_PSEUU</name>
<dbReference type="HOGENOM" id="CLU_1957722_0_0_6"/>
<proteinExistence type="predicted"/>
<reference evidence="2 3" key="1">
    <citation type="submission" date="2011-01" db="EMBL/GenBank/DDBJ databases">
        <title>Complete sequence of Pseudoxanthomonas suwonensis 11-1.</title>
        <authorList>
            <consortium name="US DOE Joint Genome Institute"/>
            <person name="Lucas S."/>
            <person name="Copeland A."/>
            <person name="Lapidus A."/>
            <person name="Cheng J.-F."/>
            <person name="Goodwin L."/>
            <person name="Pitluck S."/>
            <person name="Teshima H."/>
            <person name="Detter J.C."/>
            <person name="Han C."/>
            <person name="Tapia R."/>
            <person name="Land M."/>
            <person name="Hauser L."/>
            <person name="Kyrpides N."/>
            <person name="Ivanova N."/>
            <person name="Ovchinnikova G."/>
            <person name="Siebers A.K."/>
            <person name="Allgaier M."/>
            <person name="Thelen M.P."/>
            <person name="Hugenholtz P."/>
            <person name="Gladden J."/>
            <person name="Woyke T."/>
        </authorList>
    </citation>
    <scope>NUCLEOTIDE SEQUENCE [LARGE SCALE GENOMIC DNA]</scope>
    <source>
        <strain evidence="3">11-1</strain>
    </source>
</reference>
<dbReference type="OrthoDB" id="6053920at2"/>
<sequence length="128" mass="13432">MKAVALAFLAACAPLAAQAAVPEQVQFKGSVLRDDAVAVLFDLQVPSGEGTTLEMEDGSRLELDTRGVVPGGEGVRMRLLSPEGKVLHQASNPDPEAASLFFAYRVCDGRATYMSPVPETVPSCPKGS</sequence>